<sequence>MIKRILIKTALLLVVCAGGAQAQVDPHFSQYYANPLWLNPALTGVMDGDFRVTGNFKQQWIGIDNGYKTSAVSADFRTSDKVALGLNVLNQSAGSAGYNYLTAYGSFGYQIALSDDGYQRLNFGLQAGLINRSYNPNSLQFDNQYNPSTGYDPGLPNFENLNTTKSTVFDASAGLFYYNGTPTSRANLFFGVSVAHIAPANDPFATDGGVKSRIPMRYNVQAGMRLRTTNFLDVTPHVLYIRQQQNQIRAAGLNLEFRLAEETSLILGGMYRLDDAAVGSVGLHVKRLLIGASYDYNTSSLKSNLGRQQGVYELSVSYIFKHRLRSVEPICPRL</sequence>
<dbReference type="InterPro" id="IPR019861">
    <property type="entry name" value="PorP/SprF_Bacteroidetes"/>
</dbReference>
<proteinExistence type="predicted"/>
<feature type="signal peptide" evidence="1">
    <location>
        <begin position="1"/>
        <end position="22"/>
    </location>
</feature>
<gene>
    <name evidence="2" type="ORF">CLV32_2096</name>
</gene>
<keyword evidence="3" id="KW-1185">Reference proteome</keyword>
<dbReference type="Pfam" id="PF11751">
    <property type="entry name" value="PorP_SprF"/>
    <property type="match status" value="1"/>
</dbReference>
<evidence type="ECO:0000256" key="1">
    <source>
        <dbReference type="SAM" id="SignalP"/>
    </source>
</evidence>
<keyword evidence="1" id="KW-0732">Signal</keyword>
<comment type="caution">
    <text evidence="2">The sequence shown here is derived from an EMBL/GenBank/DDBJ whole genome shotgun (WGS) entry which is preliminary data.</text>
</comment>
<evidence type="ECO:0000313" key="3">
    <source>
        <dbReference type="Proteomes" id="UP000295499"/>
    </source>
</evidence>
<evidence type="ECO:0000313" key="2">
    <source>
        <dbReference type="EMBL" id="TDO23109.1"/>
    </source>
</evidence>
<organism evidence="2 3">
    <name type="scientific">Pedobacter duraquae</name>
    <dbReference type="NCBI Taxonomy" id="425511"/>
    <lineage>
        <taxon>Bacteria</taxon>
        <taxon>Pseudomonadati</taxon>
        <taxon>Bacteroidota</taxon>
        <taxon>Sphingobacteriia</taxon>
        <taxon>Sphingobacteriales</taxon>
        <taxon>Sphingobacteriaceae</taxon>
        <taxon>Pedobacter</taxon>
    </lineage>
</organism>
<dbReference type="RefSeq" id="WP_166641922.1">
    <property type="nucleotide sequence ID" value="NZ_SNWM01000002.1"/>
</dbReference>
<protein>
    <submittedName>
        <fullName evidence="2">Type IX secretion system PorP/SprF family membrane protein</fullName>
    </submittedName>
</protein>
<name>A0A4R6ILS8_9SPHI</name>
<accession>A0A4R6ILS8</accession>
<feature type="chain" id="PRO_5020333381" evidence="1">
    <location>
        <begin position="23"/>
        <end position="334"/>
    </location>
</feature>
<dbReference type="NCBIfam" id="TIGR03519">
    <property type="entry name" value="T9SS_PorP_fam"/>
    <property type="match status" value="1"/>
</dbReference>
<dbReference type="EMBL" id="SNWM01000002">
    <property type="protein sequence ID" value="TDO23109.1"/>
    <property type="molecule type" value="Genomic_DNA"/>
</dbReference>
<dbReference type="AlphaFoldDB" id="A0A4R6ILS8"/>
<reference evidence="2 3" key="1">
    <citation type="submission" date="2019-03" db="EMBL/GenBank/DDBJ databases">
        <title>Genomic Encyclopedia of Archaeal and Bacterial Type Strains, Phase II (KMG-II): from individual species to whole genera.</title>
        <authorList>
            <person name="Goeker M."/>
        </authorList>
    </citation>
    <scope>NUCLEOTIDE SEQUENCE [LARGE SCALE GENOMIC DNA]</scope>
    <source>
        <strain evidence="2 3">DSM 19034</strain>
    </source>
</reference>
<dbReference type="Proteomes" id="UP000295499">
    <property type="component" value="Unassembled WGS sequence"/>
</dbReference>